<dbReference type="GO" id="GO:0008168">
    <property type="term" value="F:methyltransferase activity"/>
    <property type="evidence" value="ECO:0007669"/>
    <property type="project" value="UniProtKB-KW"/>
</dbReference>
<organism evidence="13 14">
    <name type="scientific">Cyclostephanos tholiformis</name>
    <dbReference type="NCBI Taxonomy" id="382380"/>
    <lineage>
        <taxon>Eukaryota</taxon>
        <taxon>Sar</taxon>
        <taxon>Stramenopiles</taxon>
        <taxon>Ochrophyta</taxon>
        <taxon>Bacillariophyta</taxon>
        <taxon>Coscinodiscophyceae</taxon>
        <taxon>Thalassiosirophycidae</taxon>
        <taxon>Stephanodiscales</taxon>
        <taxon>Stephanodiscaceae</taxon>
        <taxon>Cyclostephanos</taxon>
    </lineage>
</organism>
<protein>
    <recommendedName>
        <fullName evidence="12">SAM-dependent MTase RsmB/NOP-type domain-containing protein</fullName>
    </recommendedName>
</protein>
<feature type="binding site" evidence="10">
    <location>
        <position position="298"/>
    </location>
    <ligand>
        <name>S-adenosyl-L-methionine</name>
        <dbReference type="ChEBI" id="CHEBI:59789"/>
    </ligand>
</feature>
<evidence type="ECO:0000256" key="8">
    <source>
        <dbReference type="ARBA" id="ARBA00022884"/>
    </source>
</evidence>
<evidence type="ECO:0000256" key="9">
    <source>
        <dbReference type="ARBA" id="ARBA00023242"/>
    </source>
</evidence>
<name>A0ABD3SBP7_9STRA</name>
<dbReference type="PROSITE" id="PS01153">
    <property type="entry name" value="NOL1_NOP2_SUN"/>
    <property type="match status" value="1"/>
</dbReference>
<feature type="compositionally biased region" description="Basic residues" evidence="11">
    <location>
        <begin position="1"/>
        <end position="12"/>
    </location>
</feature>
<proteinExistence type="inferred from homology"/>
<dbReference type="SUPFAM" id="SSF53335">
    <property type="entry name" value="S-adenosyl-L-methionine-dependent methyltransferases"/>
    <property type="match status" value="1"/>
</dbReference>
<feature type="region of interest" description="Disordered" evidence="11">
    <location>
        <begin position="1"/>
        <end position="33"/>
    </location>
</feature>
<evidence type="ECO:0000259" key="12">
    <source>
        <dbReference type="PROSITE" id="PS51686"/>
    </source>
</evidence>
<keyword evidence="5 10" id="KW-0808">Transferase</keyword>
<feature type="binding site" evidence="10">
    <location>
        <begin position="258"/>
        <end position="264"/>
    </location>
    <ligand>
        <name>S-adenosyl-L-methionine</name>
        <dbReference type="ChEBI" id="CHEBI:59789"/>
    </ligand>
</feature>
<evidence type="ECO:0000313" key="13">
    <source>
        <dbReference type="EMBL" id="KAL3821866.1"/>
    </source>
</evidence>
<feature type="compositionally biased region" description="Basic and acidic residues" evidence="11">
    <location>
        <begin position="13"/>
        <end position="28"/>
    </location>
</feature>
<comment type="subcellular location">
    <subcellularLocation>
        <location evidence="1">Nucleus</location>
    </subcellularLocation>
</comment>
<keyword evidence="8 10" id="KW-0694">RNA-binding</keyword>
<dbReference type="Pfam" id="PF01189">
    <property type="entry name" value="Methyltr_RsmB-F"/>
    <property type="match status" value="1"/>
</dbReference>
<dbReference type="PRINTS" id="PR02011">
    <property type="entry name" value="RCMTNCL1"/>
</dbReference>
<dbReference type="InterPro" id="IPR029063">
    <property type="entry name" value="SAM-dependent_MTases_sf"/>
</dbReference>
<dbReference type="PROSITE" id="PS51686">
    <property type="entry name" value="SAM_MT_RSMB_NOP"/>
    <property type="match status" value="1"/>
</dbReference>
<comment type="caution">
    <text evidence="13">The sequence shown here is derived from an EMBL/GenBank/DDBJ whole genome shotgun (WGS) entry which is preliminary data.</text>
</comment>
<dbReference type="EMBL" id="JALLPB020000081">
    <property type="protein sequence ID" value="KAL3821866.1"/>
    <property type="molecule type" value="Genomic_DNA"/>
</dbReference>
<dbReference type="GO" id="GO:0005634">
    <property type="term" value="C:nucleus"/>
    <property type="evidence" value="ECO:0007669"/>
    <property type="project" value="UniProtKB-SubCell"/>
</dbReference>
<keyword evidence="14" id="KW-1185">Reference proteome</keyword>
<feature type="region of interest" description="Disordered" evidence="11">
    <location>
        <begin position="458"/>
        <end position="509"/>
    </location>
</feature>
<feature type="region of interest" description="Disordered" evidence="11">
    <location>
        <begin position="136"/>
        <end position="171"/>
    </location>
</feature>
<evidence type="ECO:0000256" key="4">
    <source>
        <dbReference type="ARBA" id="ARBA00022603"/>
    </source>
</evidence>
<feature type="domain" description="SAM-dependent MTase RsmB/NOP-type" evidence="12">
    <location>
        <begin position="167"/>
        <end position="601"/>
    </location>
</feature>
<dbReference type="InterPro" id="IPR001678">
    <property type="entry name" value="MeTrfase_RsmB-F_NOP2_dom"/>
</dbReference>
<evidence type="ECO:0000256" key="2">
    <source>
        <dbReference type="ARBA" id="ARBA00007494"/>
    </source>
</evidence>
<dbReference type="GO" id="GO:0000049">
    <property type="term" value="F:tRNA binding"/>
    <property type="evidence" value="ECO:0007669"/>
    <property type="project" value="UniProtKB-KW"/>
</dbReference>
<evidence type="ECO:0000256" key="1">
    <source>
        <dbReference type="ARBA" id="ARBA00004123"/>
    </source>
</evidence>
<feature type="binding site" evidence="10">
    <location>
        <position position="352"/>
    </location>
    <ligand>
        <name>S-adenosyl-L-methionine</name>
        <dbReference type="ChEBI" id="CHEBI:59789"/>
    </ligand>
</feature>
<dbReference type="Pfam" id="PF25376">
    <property type="entry name" value="Pre-PUA_NSUN2"/>
    <property type="match status" value="1"/>
</dbReference>
<evidence type="ECO:0000256" key="7">
    <source>
        <dbReference type="ARBA" id="ARBA00022694"/>
    </source>
</evidence>
<dbReference type="PANTHER" id="PTHR22808">
    <property type="entry name" value="NCL1 YEAST -RELATED NOL1/NOP2/FMU SUN DOMAIN-CONTAINING"/>
    <property type="match status" value="1"/>
</dbReference>
<keyword evidence="7" id="KW-0819">tRNA processing</keyword>
<dbReference type="InterPro" id="IPR057285">
    <property type="entry name" value="Pre-PUA_NSUN2"/>
</dbReference>
<dbReference type="PRINTS" id="PR02008">
    <property type="entry name" value="RCMTFAMILY"/>
</dbReference>
<evidence type="ECO:0000256" key="5">
    <source>
        <dbReference type="ARBA" id="ARBA00022679"/>
    </source>
</evidence>
<feature type="compositionally biased region" description="Basic and acidic residues" evidence="11">
    <location>
        <begin position="473"/>
        <end position="486"/>
    </location>
</feature>
<dbReference type="Gene3D" id="3.40.50.150">
    <property type="entry name" value="Vaccinia Virus protein VP39"/>
    <property type="match status" value="1"/>
</dbReference>
<keyword evidence="3" id="KW-0820">tRNA-binding</keyword>
<evidence type="ECO:0000256" key="6">
    <source>
        <dbReference type="ARBA" id="ARBA00022691"/>
    </source>
</evidence>
<evidence type="ECO:0000256" key="11">
    <source>
        <dbReference type="SAM" id="MobiDB-lite"/>
    </source>
</evidence>
<keyword evidence="4 10" id="KW-0489">Methyltransferase</keyword>
<feature type="compositionally biased region" description="Basic and acidic residues" evidence="11">
    <location>
        <begin position="136"/>
        <end position="146"/>
    </location>
</feature>
<dbReference type="PANTHER" id="PTHR22808:SF1">
    <property type="entry name" value="RNA CYTOSINE-C(5)-METHYLTRANSFERASE NSUN2-RELATED"/>
    <property type="match status" value="1"/>
</dbReference>
<accession>A0ABD3SBP7</accession>
<feature type="active site" description="Nucleophile" evidence="10">
    <location>
        <position position="405"/>
    </location>
</feature>
<keyword evidence="6 10" id="KW-0949">S-adenosyl-L-methionine</keyword>
<evidence type="ECO:0000256" key="3">
    <source>
        <dbReference type="ARBA" id="ARBA00022555"/>
    </source>
</evidence>
<feature type="binding site" evidence="10">
    <location>
        <position position="325"/>
    </location>
    <ligand>
        <name>S-adenosyl-L-methionine</name>
        <dbReference type="ChEBI" id="CHEBI:59789"/>
    </ligand>
</feature>
<sequence>MGKRGKKWSRKRKVEECASKTNKERKDYPGGANDGYNVVKMSNAKFEAYYSYVGLHDSRYDAESGRFVQCVSDAEKHAERDLFMSTLSELLPASFRVDRSLDSMIQRKILDEVQEFIGKEMELDIELPRTSLPTGGRREILERVDASDSNSKPNGGTDARNDDDYDDNGEKEGCGPIIVRRTIAPAKAIPFISSNDTILGYQLSVDKRTLRRNKSLEKFHTWLKIQTDCGHITRQETVSMIPPVVLGAKEGMSVLDMCAAPGSKTCQLLEIVGGLPNFIQQDRDSESLEPSGYVVANDADPKRAYMLVTQLRRMNSPSVFVTSCDGQFFPILDEKSVRGTEREGMFDRVLCDVPCSGDGTIRKNPGIWKHWNQLGSLALHPLQLSIALRSVRVTKVGGYIVYSTCSMNPMENESVVAELLRIADGSLVLEDPRNKMEGLVARPGWSTWKVLRESKNRTRKGMKEWKKKNNPKMQERRKEAEEKRLNGECPPPIESEAKANENRKDGEEDVENYARSKYETIPYIPPATWDNDALSERTKSLGFVEYASFDEVEPEWSKRVRASCFPPTEEEARKFDLHKCLRCLPQDMNTGGFFVALLKKVKPLSKSATERMNFLAKESRGTLEADAHLCKEGGVEDEEKKSDNGEVVFTESSAPKANNISATIFAKDLGVKNEEDLRAPNGKANKQHNKNKKKNDLGMEDFIPADLSIWPPLVEEYGLGPTFPKDQFMVRASGEAKILYFISKSVKKDLIDRGVQHRVTVINSGLKGFERCSIQSTNVTYRVAQEGVQYVVPHMTKRILSANMDDFHSCVKEGLIPFDKFSESFQKGLDELTPGSFIVTLEGYEKDIAKKMYLVMFRRAKKMVDCFVTKVEKEAILSKMRALGYLVPEVEKLSGDNSEQVVENGES</sequence>
<dbReference type="Proteomes" id="UP001530377">
    <property type="component" value="Unassembled WGS sequence"/>
</dbReference>
<dbReference type="InterPro" id="IPR023270">
    <property type="entry name" value="RCMT_NCL1"/>
</dbReference>
<reference evidence="13 14" key="1">
    <citation type="submission" date="2024-10" db="EMBL/GenBank/DDBJ databases">
        <title>Updated reference genomes for cyclostephanoid diatoms.</title>
        <authorList>
            <person name="Roberts W.R."/>
            <person name="Alverson A.J."/>
        </authorList>
    </citation>
    <scope>NUCLEOTIDE SEQUENCE [LARGE SCALE GENOMIC DNA]</scope>
    <source>
        <strain evidence="13 14">AJA228-03</strain>
    </source>
</reference>
<dbReference type="InterPro" id="IPR049560">
    <property type="entry name" value="MeTrfase_RsmB-F_NOP2_cat"/>
</dbReference>
<dbReference type="InterPro" id="IPR018314">
    <property type="entry name" value="RsmB/NOL1/NOP2-like_CS"/>
</dbReference>
<comment type="similarity">
    <text evidence="2 10">Belongs to the class I-like SAM-binding methyltransferase superfamily. RsmB/NOP family.</text>
</comment>
<dbReference type="GO" id="GO:0030488">
    <property type="term" value="P:tRNA methylation"/>
    <property type="evidence" value="ECO:0007669"/>
    <property type="project" value="UniProtKB-ARBA"/>
</dbReference>
<evidence type="ECO:0000256" key="10">
    <source>
        <dbReference type="PROSITE-ProRule" id="PRU01023"/>
    </source>
</evidence>
<dbReference type="AlphaFoldDB" id="A0ABD3SBP7"/>
<feature type="compositionally biased region" description="Basic and acidic residues" evidence="11">
    <location>
        <begin position="495"/>
        <end position="509"/>
    </location>
</feature>
<keyword evidence="9" id="KW-0539">Nucleus</keyword>
<evidence type="ECO:0000313" key="14">
    <source>
        <dbReference type="Proteomes" id="UP001530377"/>
    </source>
</evidence>
<dbReference type="InterPro" id="IPR023267">
    <property type="entry name" value="RCMT"/>
</dbReference>
<gene>
    <name evidence="13" type="ORF">ACHAXA_002858</name>
</gene>